<dbReference type="AlphaFoldDB" id="X1S0V1"/>
<dbReference type="EMBL" id="BARW01000237">
    <property type="protein sequence ID" value="GAI61419.1"/>
    <property type="molecule type" value="Genomic_DNA"/>
</dbReference>
<reference evidence="1" key="1">
    <citation type="journal article" date="2014" name="Front. Microbiol.">
        <title>High frequency of phylogenetically diverse reductive dehalogenase-homologous genes in deep subseafloor sedimentary metagenomes.</title>
        <authorList>
            <person name="Kawai M."/>
            <person name="Futagami T."/>
            <person name="Toyoda A."/>
            <person name="Takaki Y."/>
            <person name="Nishi S."/>
            <person name="Hori S."/>
            <person name="Arai W."/>
            <person name="Tsubouchi T."/>
            <person name="Morono Y."/>
            <person name="Uchiyama I."/>
            <person name="Ito T."/>
            <person name="Fujiyama A."/>
            <person name="Inagaki F."/>
            <person name="Takami H."/>
        </authorList>
    </citation>
    <scope>NUCLEOTIDE SEQUENCE</scope>
    <source>
        <strain evidence="1">Expedition CK06-06</strain>
    </source>
</reference>
<sequence length="142" mass="16268">MLFKAEITAPVNTVADIAQGRPTYATPLRLRVYPGKVTRVWFGFPKGCFGLAHLMVAHQGVQAWPWSPLESFHWNDYMFTFEDSFPLTAQPFEFVLHAWSYDDFYPHTLTFMCFVEPAKRELSPEQMRQVYADLGVSPTGGL</sequence>
<evidence type="ECO:0008006" key="2">
    <source>
        <dbReference type="Google" id="ProtNLM"/>
    </source>
</evidence>
<evidence type="ECO:0000313" key="1">
    <source>
        <dbReference type="EMBL" id="GAI61419.1"/>
    </source>
</evidence>
<organism evidence="1">
    <name type="scientific">marine sediment metagenome</name>
    <dbReference type="NCBI Taxonomy" id="412755"/>
    <lineage>
        <taxon>unclassified sequences</taxon>
        <taxon>metagenomes</taxon>
        <taxon>ecological metagenomes</taxon>
    </lineage>
</organism>
<proteinExistence type="predicted"/>
<name>X1S0V1_9ZZZZ</name>
<gene>
    <name evidence="1" type="ORF">S12H4_01258</name>
</gene>
<accession>X1S0V1</accession>
<comment type="caution">
    <text evidence="1">The sequence shown here is derived from an EMBL/GenBank/DDBJ whole genome shotgun (WGS) entry which is preliminary data.</text>
</comment>
<protein>
    <recommendedName>
        <fullName evidence="2">DUF2961 domain-containing protein</fullName>
    </recommendedName>
</protein>